<evidence type="ECO:0000256" key="8">
    <source>
        <dbReference type="ARBA" id="ARBA00044464"/>
    </source>
</evidence>
<dbReference type="GO" id="GO:0005774">
    <property type="term" value="C:vacuolar membrane"/>
    <property type="evidence" value="ECO:0007669"/>
    <property type="project" value="UniProtKB-SubCell"/>
</dbReference>
<evidence type="ECO:0000256" key="9">
    <source>
        <dbReference type="RuleBase" id="RU369115"/>
    </source>
</evidence>
<feature type="transmembrane region" description="Helical" evidence="9">
    <location>
        <begin position="107"/>
        <end position="131"/>
    </location>
</feature>
<evidence type="ECO:0000256" key="5">
    <source>
        <dbReference type="ARBA" id="ARBA00022692"/>
    </source>
</evidence>
<dbReference type="OrthoDB" id="73465at2759"/>
<keyword evidence="5 9" id="KW-0812">Transmembrane</keyword>
<dbReference type="Proteomes" id="UP000015453">
    <property type="component" value="Unassembled WGS sequence"/>
</dbReference>
<name>S8DH62_9LAMI</name>
<evidence type="ECO:0000256" key="2">
    <source>
        <dbReference type="ARBA" id="ARBA00007049"/>
    </source>
</evidence>
<dbReference type="AlphaFoldDB" id="S8DH62"/>
<evidence type="ECO:0000256" key="7">
    <source>
        <dbReference type="ARBA" id="ARBA00023136"/>
    </source>
</evidence>
<dbReference type="Pfam" id="PF01988">
    <property type="entry name" value="VIT1"/>
    <property type="match status" value="2"/>
</dbReference>
<reference evidence="10 11" key="1">
    <citation type="journal article" date="2013" name="BMC Genomics">
        <title>The miniature genome of a carnivorous plant Genlisea aurea contains a low number of genes and short non-coding sequences.</title>
        <authorList>
            <person name="Leushkin E.V."/>
            <person name="Sutormin R.A."/>
            <person name="Nabieva E.R."/>
            <person name="Penin A.A."/>
            <person name="Kondrashov A.S."/>
            <person name="Logacheva M.D."/>
        </authorList>
    </citation>
    <scope>NUCLEOTIDE SEQUENCE [LARGE SCALE GENOMIC DNA]</scope>
</reference>
<feature type="non-terminal residue" evidence="10">
    <location>
        <position position="1"/>
    </location>
</feature>
<keyword evidence="11" id="KW-1185">Reference proteome</keyword>
<comment type="caution">
    <text evidence="10">The sequence shown here is derived from an EMBL/GenBank/DDBJ whole genome shotgun (WGS) entry which is preliminary data.</text>
</comment>
<sequence length="194" mass="19964">FDYSKRAQWLRAAILGANDGLLSTASLMVGIGAVKKDTKSMVLAGIAGLLAGACSMAIGEFVSVYAQYDIEVAQIEREKNPREVAARVSGGGSQAEAEEEEKLPNPYYAAISSGFSFVVGAAVPLLAAGFIKNYQLRLGVVVAAVTSALVSFGYVGAVLGKANPLKSTARVLIGGWVAMGLTFGLTKAVGSTGL</sequence>
<feature type="transmembrane region" description="Helical" evidence="9">
    <location>
        <begin position="138"/>
        <end position="159"/>
    </location>
</feature>
<feature type="transmembrane region" description="Helical" evidence="9">
    <location>
        <begin position="12"/>
        <end position="34"/>
    </location>
</feature>
<protein>
    <recommendedName>
        <fullName evidence="9">Vacuolar iron transporter</fullName>
    </recommendedName>
</protein>
<keyword evidence="7 9" id="KW-0472">Membrane</keyword>
<keyword evidence="9" id="KW-0406">Ion transport</keyword>
<feature type="transmembrane region" description="Helical" evidence="9">
    <location>
        <begin position="171"/>
        <end position="190"/>
    </location>
</feature>
<comment type="catalytic activity">
    <reaction evidence="8">
        <text>Fe(2+)(in) = Fe(2+)(out)</text>
        <dbReference type="Rhea" id="RHEA:28486"/>
        <dbReference type="ChEBI" id="CHEBI:29033"/>
    </reaction>
    <physiologicalReaction direction="left-to-right" evidence="8">
        <dbReference type="Rhea" id="RHEA:28487"/>
    </physiologicalReaction>
</comment>
<evidence type="ECO:0000313" key="10">
    <source>
        <dbReference type="EMBL" id="EPS62168.1"/>
    </source>
</evidence>
<keyword evidence="3" id="KW-0410">Iron transport</keyword>
<accession>S8DH62</accession>
<dbReference type="InterPro" id="IPR008217">
    <property type="entry name" value="Ccc1_fam"/>
</dbReference>
<keyword evidence="4 9" id="KW-0926">Vacuole</keyword>
<evidence type="ECO:0000256" key="6">
    <source>
        <dbReference type="ARBA" id="ARBA00022989"/>
    </source>
</evidence>
<dbReference type="GO" id="GO:0030026">
    <property type="term" value="P:intracellular manganese ion homeostasis"/>
    <property type="evidence" value="ECO:0007669"/>
    <property type="project" value="InterPro"/>
</dbReference>
<organism evidence="10 11">
    <name type="scientific">Genlisea aurea</name>
    <dbReference type="NCBI Taxonomy" id="192259"/>
    <lineage>
        <taxon>Eukaryota</taxon>
        <taxon>Viridiplantae</taxon>
        <taxon>Streptophyta</taxon>
        <taxon>Embryophyta</taxon>
        <taxon>Tracheophyta</taxon>
        <taxon>Spermatophyta</taxon>
        <taxon>Magnoliopsida</taxon>
        <taxon>eudicotyledons</taxon>
        <taxon>Gunneridae</taxon>
        <taxon>Pentapetalae</taxon>
        <taxon>asterids</taxon>
        <taxon>lamiids</taxon>
        <taxon>Lamiales</taxon>
        <taxon>Lentibulariaceae</taxon>
        <taxon>Genlisea</taxon>
    </lineage>
</organism>
<gene>
    <name evidence="10" type="ORF">M569_12624</name>
</gene>
<evidence type="ECO:0000256" key="1">
    <source>
        <dbReference type="ARBA" id="ARBA00004128"/>
    </source>
</evidence>
<dbReference type="GO" id="GO:0005384">
    <property type="term" value="F:manganese ion transmembrane transporter activity"/>
    <property type="evidence" value="ECO:0007669"/>
    <property type="project" value="InterPro"/>
</dbReference>
<comment type="subcellular location">
    <subcellularLocation>
        <location evidence="1 9">Vacuole membrane</location>
        <topology evidence="1 9">Multi-pass membrane protein</topology>
    </subcellularLocation>
</comment>
<keyword evidence="3" id="KW-0408">Iron</keyword>
<dbReference type="GO" id="GO:0005381">
    <property type="term" value="F:iron ion transmembrane transporter activity"/>
    <property type="evidence" value="ECO:0007669"/>
    <property type="project" value="UniProtKB-UniRule"/>
</dbReference>
<keyword evidence="6 9" id="KW-1133">Transmembrane helix</keyword>
<dbReference type="EMBL" id="AUSU01006342">
    <property type="protein sequence ID" value="EPS62168.1"/>
    <property type="molecule type" value="Genomic_DNA"/>
</dbReference>
<evidence type="ECO:0000313" key="11">
    <source>
        <dbReference type="Proteomes" id="UP000015453"/>
    </source>
</evidence>
<proteinExistence type="inferred from homology"/>
<feature type="transmembrane region" description="Helical" evidence="9">
    <location>
        <begin position="41"/>
        <end position="59"/>
    </location>
</feature>
<keyword evidence="9" id="KW-0813">Transport</keyword>
<dbReference type="PANTHER" id="PTHR31851">
    <property type="entry name" value="FE(2+)/MN(2+) TRANSPORTER PCL1"/>
    <property type="match status" value="1"/>
</dbReference>
<comment type="similarity">
    <text evidence="2 9">Belongs to the CCC1 family.</text>
</comment>
<evidence type="ECO:0000256" key="4">
    <source>
        <dbReference type="ARBA" id="ARBA00022554"/>
    </source>
</evidence>
<dbReference type="GO" id="GO:0140315">
    <property type="term" value="F:iron ion sequestering activity"/>
    <property type="evidence" value="ECO:0007669"/>
    <property type="project" value="UniProtKB-UniRule"/>
</dbReference>
<comment type="function">
    <text evidence="9">Vacuolar Fe(2+) uptake transporter.</text>
</comment>
<feature type="non-terminal residue" evidence="10">
    <location>
        <position position="194"/>
    </location>
</feature>
<evidence type="ECO:0000256" key="3">
    <source>
        <dbReference type="ARBA" id="ARBA00022496"/>
    </source>
</evidence>